<dbReference type="OrthoDB" id="9801008at2"/>
<feature type="transmembrane region" description="Helical" evidence="3">
    <location>
        <begin position="321"/>
        <end position="341"/>
    </location>
</feature>
<feature type="transmembrane region" description="Helical" evidence="3">
    <location>
        <begin position="292"/>
        <end position="315"/>
    </location>
</feature>
<feature type="transmembrane region" description="Helical" evidence="3">
    <location>
        <begin position="159"/>
        <end position="181"/>
    </location>
</feature>
<organism evidence="5 6">
    <name type="scientific">Bifidobacterium pseudolongum PV8-2</name>
    <dbReference type="NCBI Taxonomy" id="1447715"/>
    <lineage>
        <taxon>Bacteria</taxon>
        <taxon>Bacillati</taxon>
        <taxon>Actinomycetota</taxon>
        <taxon>Actinomycetes</taxon>
        <taxon>Bifidobacteriales</taxon>
        <taxon>Bifidobacteriaceae</taxon>
        <taxon>Bifidobacterium</taxon>
    </lineage>
</organism>
<sequence>MSNFKTNLQYLRAQRNMTQEQLAMLLGVSRQAISKWESEKAYPEMDKLLVICDLFDVTLDDLVIGDVARPRRNASPAQGHADEPDDTGVPAAISERPPLSMLQQNPAPLPRDITGYEAHMRSFDAKIPAGIFAIIFGVGAGMFFDADNSILGVSPFNDFLMFLCIVLGVIIGLMFLVPAGLGHSAFMRSHPYVEDFYTEHDHAEARRTLTVALVGGIGLILVGLAQLIFVNEYLHTEDGWPIGVFLMLVACGVAAIVYGGMHFGRLNLAEYNKAAEQEYREAKGLNDSYDMVNGAICGTIMMIATIVGLTMLFGFDGGPHGLFWLSWVIGGLLCGISSVIIEAVKTSRSRHDDDIIV</sequence>
<evidence type="ECO:0000313" key="6">
    <source>
        <dbReference type="Proteomes" id="UP000030636"/>
    </source>
</evidence>
<proteinExistence type="predicted"/>
<dbReference type="Proteomes" id="UP000030636">
    <property type="component" value="Chromosome"/>
</dbReference>
<keyword evidence="3" id="KW-0472">Membrane</keyword>
<feature type="transmembrane region" description="Helical" evidence="3">
    <location>
        <begin position="209"/>
        <end position="230"/>
    </location>
</feature>
<dbReference type="PANTHER" id="PTHR46558:SF4">
    <property type="entry name" value="DNA-BIDING PHAGE PROTEIN"/>
    <property type="match status" value="1"/>
</dbReference>
<name>A0A0A7I840_9BIFI</name>
<evidence type="ECO:0000259" key="4">
    <source>
        <dbReference type="PROSITE" id="PS50943"/>
    </source>
</evidence>
<gene>
    <name evidence="5" type="ORF">AH67_04245</name>
</gene>
<feature type="transmembrane region" description="Helical" evidence="3">
    <location>
        <begin position="242"/>
        <end position="261"/>
    </location>
</feature>
<feature type="transmembrane region" description="Helical" evidence="3">
    <location>
        <begin position="127"/>
        <end position="144"/>
    </location>
</feature>
<protein>
    <submittedName>
        <fullName evidence="5">XRE family transcriptional regulator</fullName>
    </submittedName>
</protein>
<evidence type="ECO:0000256" key="2">
    <source>
        <dbReference type="SAM" id="MobiDB-lite"/>
    </source>
</evidence>
<dbReference type="PROSITE" id="PS50943">
    <property type="entry name" value="HTH_CROC1"/>
    <property type="match status" value="1"/>
</dbReference>
<reference evidence="5 6" key="1">
    <citation type="journal article" date="2015" name="Genome Announc.">
        <title>Bifidobacterium pseudolongum Strain PV8-2, Isolated from a Stool Sample of an Anemic Kenyan Infant.</title>
        <authorList>
            <person name="Vazquez-Gutierrez P."/>
            <person name="Lacroix C."/>
            <person name="Chassard C."/>
            <person name="Klumpp J."/>
            <person name="Stevens M.J."/>
            <person name="Jans C."/>
        </authorList>
    </citation>
    <scope>NUCLEOTIDE SEQUENCE [LARGE SCALE GENOMIC DNA]</scope>
    <source>
        <strain evidence="5 6">PV8-2</strain>
    </source>
</reference>
<dbReference type="SUPFAM" id="SSF47413">
    <property type="entry name" value="lambda repressor-like DNA-binding domains"/>
    <property type="match status" value="1"/>
</dbReference>
<keyword evidence="1" id="KW-0238">DNA-binding</keyword>
<evidence type="ECO:0000256" key="3">
    <source>
        <dbReference type="SAM" id="Phobius"/>
    </source>
</evidence>
<dbReference type="InterPro" id="IPR001387">
    <property type="entry name" value="Cro/C1-type_HTH"/>
</dbReference>
<dbReference type="STRING" id="1447715.AH67_04245"/>
<keyword evidence="3" id="KW-1133">Transmembrane helix</keyword>
<keyword evidence="3" id="KW-0812">Transmembrane</keyword>
<evidence type="ECO:0000313" key="5">
    <source>
        <dbReference type="EMBL" id="AIZ16236.1"/>
    </source>
</evidence>
<dbReference type="AlphaFoldDB" id="A0A0A7I840"/>
<dbReference type="KEGG" id="bpsp:AH67_04245"/>
<dbReference type="InterPro" id="IPR010982">
    <property type="entry name" value="Lambda_DNA-bd_dom_sf"/>
</dbReference>
<feature type="domain" description="HTH cro/C1-type" evidence="4">
    <location>
        <begin position="8"/>
        <end position="62"/>
    </location>
</feature>
<feature type="region of interest" description="Disordered" evidence="2">
    <location>
        <begin position="72"/>
        <end position="93"/>
    </location>
</feature>
<dbReference type="EMBL" id="CP007457">
    <property type="protein sequence ID" value="AIZ16236.1"/>
    <property type="molecule type" value="Genomic_DNA"/>
</dbReference>
<dbReference type="RefSeq" id="WP_039173230.1">
    <property type="nucleotide sequence ID" value="NZ_CP007457.1"/>
</dbReference>
<accession>A0A0A7I840</accession>
<evidence type="ECO:0000256" key="1">
    <source>
        <dbReference type="ARBA" id="ARBA00023125"/>
    </source>
</evidence>
<dbReference type="PANTHER" id="PTHR46558">
    <property type="entry name" value="TRACRIPTIONAL REGULATORY PROTEIN-RELATED-RELATED"/>
    <property type="match status" value="1"/>
</dbReference>
<dbReference type="Gene3D" id="1.10.260.40">
    <property type="entry name" value="lambda repressor-like DNA-binding domains"/>
    <property type="match status" value="1"/>
</dbReference>
<dbReference type="HOGENOM" id="CLU_060318_0_0_11"/>
<dbReference type="GO" id="GO:0003677">
    <property type="term" value="F:DNA binding"/>
    <property type="evidence" value="ECO:0007669"/>
    <property type="project" value="UniProtKB-KW"/>
</dbReference>
<dbReference type="Pfam" id="PF01381">
    <property type="entry name" value="HTH_3"/>
    <property type="match status" value="1"/>
</dbReference>
<dbReference type="SMART" id="SM00530">
    <property type="entry name" value="HTH_XRE"/>
    <property type="match status" value="1"/>
</dbReference>
<keyword evidence="6" id="KW-1185">Reference proteome</keyword>
<dbReference type="CDD" id="cd00093">
    <property type="entry name" value="HTH_XRE"/>
    <property type="match status" value="1"/>
</dbReference>